<reference evidence="11 12" key="1">
    <citation type="submission" date="2017-03" db="EMBL/GenBank/DDBJ databases">
        <title>Genome Survey of Euroglyphus maynei.</title>
        <authorList>
            <person name="Arlian L.G."/>
            <person name="Morgan M.S."/>
            <person name="Rider S.D."/>
        </authorList>
    </citation>
    <scope>NUCLEOTIDE SEQUENCE [LARGE SCALE GENOMIC DNA]</scope>
    <source>
        <strain evidence="11">Arlian Lab</strain>
        <tissue evidence="11">Whole body</tissue>
    </source>
</reference>
<evidence type="ECO:0000256" key="1">
    <source>
        <dbReference type="ARBA" id="ARBA00004370"/>
    </source>
</evidence>
<name>A0A1Y3B4N0_EURMA</name>
<dbReference type="InterPro" id="IPR002126">
    <property type="entry name" value="Cadherin-like_dom"/>
</dbReference>
<evidence type="ECO:0000256" key="7">
    <source>
        <dbReference type="ARBA" id="ARBA00023136"/>
    </source>
</evidence>
<evidence type="ECO:0000256" key="9">
    <source>
        <dbReference type="PROSITE-ProRule" id="PRU00043"/>
    </source>
</evidence>
<dbReference type="FunFam" id="2.60.40.60:FF:000035">
    <property type="entry name" value="Protocadherin Fat 3"/>
    <property type="match status" value="1"/>
</dbReference>
<sequence>NNHRQQIQIDHRTGCVEIVRPLDREAQSSINLTAIASDGHSNATAILIVRVLDENDNYPIFDKKTARNIRIMENTAIDTVVYTFEATDLDSPPNSYVQYELIARNNDTALLPFVIGQIDGQLKITSLIDREQNDHYDLIIRATDYGGRFTDHHCRVDVDDLIDNSPAFRHRSYELHVYENVTCGQAIFQLDAQDADPTDEINYKIIAGDPFGSFQIEDDQIIVAMGLNFEEIDEYNLKVNAIDRAGNIDTANIRINILNVLDEKPMFAETQYEVNWFEHQTGIVGRFAAMASNAKHSNDNKKRPHLRSLSLNHINYLLMNNYYDSFQLNSSNAILSIIRPIDRERLQQEQRSNIIELKLMAIDSLSRLSNMAKIAIKIVDINDNVPEFISPCERQVFHLQENHHYDSNSSIGWIKAEDQDEADIIEYRLIPTYNDRFSIDSTGVIRLRSSTMFDREQQDQFPMQVTVSDSKHSISTNISIIIDDQNDCSPQITRINGIPVLNTDTMLKLRIPMKKLRSIFEHNFPLIGLQVFDCDEGMNGRVQVRIDDDSLYNVFHVDDQTGVIKTDGRNLNEEMLMQINQIDLILTDQSDTNQLVTEYSIEFDWTDEDDRYRESELIGKNFIELFISESNVVNESVYRFETDIDSISIEIYAGDMYNHFAIVNRSLINVRPLDYETIKSYDLFLQANNHVHQYQLIFIRLNVVNENDNPPTFIQSVYNVSIPEEEADIFVQQVWANDCDSPDTRIKYSIIENKLPFKIDSNTGHIFTTEKIDRELIDHFKLTITATDDVGLQSTATVMVTIEDKNDNPPRFTHLLRTNISEQTAVESFIIQVQSVDKDLDNNSRVTYNLLTERQTFRIDSTNGKIYLIDRLDRETREEYFLTVSADDGSWKSQTTVTIYVLDENDCHPEFEQPAYEFNVAFDQFTVNRTIAKVRAIDRDKTYNGMVTYRLKERSKHFVINAKTGEIVVRKIPKLYEQEMSFLNRHTLTVIATDSGRLPNSNQVTVLIRSYSNVYERNDDMIEIPVDLRNGTLLHTSNAMIRLVDDPNAQIVRAHYNQILFNGESNVQINNVYSIQIDNNYEIF</sequence>
<keyword evidence="8" id="KW-0325">Glycoprotein</keyword>
<dbReference type="GO" id="GO:0005911">
    <property type="term" value="C:cell-cell junction"/>
    <property type="evidence" value="ECO:0007669"/>
    <property type="project" value="TreeGrafter"/>
</dbReference>
<feature type="domain" description="Cadherin" evidence="10">
    <location>
        <begin position="169"/>
        <end position="267"/>
    </location>
</feature>
<dbReference type="PROSITE" id="PS00232">
    <property type="entry name" value="CADHERIN_1"/>
    <property type="match status" value="3"/>
</dbReference>
<dbReference type="OrthoDB" id="6252479at2759"/>
<dbReference type="EMBL" id="MUJZ01044666">
    <property type="protein sequence ID" value="OTF74918.1"/>
    <property type="molecule type" value="Genomic_DNA"/>
</dbReference>
<dbReference type="PANTHER" id="PTHR24025:SF31">
    <property type="entry name" value="NEURAL-CADHERIN"/>
    <property type="match status" value="1"/>
</dbReference>
<protein>
    <recommendedName>
        <fullName evidence="10">Cadherin domain-containing protein</fullName>
    </recommendedName>
</protein>
<evidence type="ECO:0000259" key="10">
    <source>
        <dbReference type="PROSITE" id="PS50268"/>
    </source>
</evidence>
<dbReference type="GO" id="GO:0060429">
    <property type="term" value="P:epithelium development"/>
    <property type="evidence" value="ECO:0007669"/>
    <property type="project" value="UniProtKB-ARBA"/>
</dbReference>
<dbReference type="CDD" id="cd11304">
    <property type="entry name" value="Cadherin_repeat"/>
    <property type="match status" value="10"/>
</dbReference>
<evidence type="ECO:0000313" key="11">
    <source>
        <dbReference type="EMBL" id="OTF74918.1"/>
    </source>
</evidence>
<comment type="caution">
    <text evidence="11">The sequence shown here is derived from an EMBL/GenBank/DDBJ whole genome shotgun (WGS) entry which is preliminary data.</text>
</comment>
<keyword evidence="7" id="KW-0472">Membrane</keyword>
<feature type="domain" description="Cadherin" evidence="10">
    <location>
        <begin position="63"/>
        <end position="168"/>
    </location>
</feature>
<dbReference type="SMART" id="SM00112">
    <property type="entry name" value="CA"/>
    <property type="match status" value="9"/>
</dbReference>
<feature type="domain" description="Cadherin" evidence="10">
    <location>
        <begin position="614"/>
        <end position="713"/>
    </location>
</feature>
<evidence type="ECO:0000313" key="12">
    <source>
        <dbReference type="Proteomes" id="UP000194236"/>
    </source>
</evidence>
<feature type="domain" description="Cadherin" evidence="10">
    <location>
        <begin position="812"/>
        <end position="911"/>
    </location>
</feature>
<dbReference type="GO" id="GO:0005509">
    <property type="term" value="F:calcium ion binding"/>
    <property type="evidence" value="ECO:0007669"/>
    <property type="project" value="UniProtKB-UniRule"/>
</dbReference>
<dbReference type="FunFam" id="2.60.40.60:FF:000020">
    <property type="entry name" value="Dachsous cadherin-related 1b"/>
    <property type="match status" value="1"/>
</dbReference>
<dbReference type="PANTHER" id="PTHR24025">
    <property type="entry name" value="DESMOGLEIN FAMILY MEMBER"/>
    <property type="match status" value="1"/>
</dbReference>
<dbReference type="AlphaFoldDB" id="A0A1Y3B4N0"/>
<feature type="domain" description="Cadherin" evidence="10">
    <location>
        <begin position="314"/>
        <end position="388"/>
    </location>
</feature>
<dbReference type="InterPro" id="IPR050971">
    <property type="entry name" value="Cadherin-domain_protein"/>
</dbReference>
<dbReference type="GO" id="GO:0007163">
    <property type="term" value="P:establishment or maintenance of cell polarity"/>
    <property type="evidence" value="ECO:0007669"/>
    <property type="project" value="UniProtKB-ARBA"/>
</dbReference>
<proteinExistence type="predicted"/>
<feature type="non-terminal residue" evidence="11">
    <location>
        <position position="1084"/>
    </location>
</feature>
<dbReference type="PRINTS" id="PR00205">
    <property type="entry name" value="CADHERIN"/>
</dbReference>
<evidence type="ECO:0000256" key="6">
    <source>
        <dbReference type="ARBA" id="ARBA00022989"/>
    </source>
</evidence>
<evidence type="ECO:0000256" key="4">
    <source>
        <dbReference type="ARBA" id="ARBA00022837"/>
    </source>
</evidence>
<feature type="non-terminal residue" evidence="11">
    <location>
        <position position="1"/>
    </location>
</feature>
<keyword evidence="3" id="KW-0677">Repeat</keyword>
<dbReference type="PROSITE" id="PS50268">
    <property type="entry name" value="CADHERIN_2"/>
    <property type="match status" value="9"/>
</dbReference>
<feature type="domain" description="Cadherin" evidence="10">
    <location>
        <begin position="714"/>
        <end position="812"/>
    </location>
</feature>
<dbReference type="GO" id="GO:0007156">
    <property type="term" value="P:homophilic cell adhesion via plasma membrane adhesion molecules"/>
    <property type="evidence" value="ECO:0007669"/>
    <property type="project" value="InterPro"/>
</dbReference>
<keyword evidence="4 9" id="KW-0106">Calcium</keyword>
<gene>
    <name evidence="11" type="ORF">BLA29_001533</name>
</gene>
<dbReference type="SUPFAM" id="SSF49313">
    <property type="entry name" value="Cadherin-like"/>
    <property type="match status" value="10"/>
</dbReference>
<dbReference type="Gene3D" id="2.60.40.60">
    <property type="entry name" value="Cadherins"/>
    <property type="match status" value="10"/>
</dbReference>
<dbReference type="Pfam" id="PF00028">
    <property type="entry name" value="Cadherin"/>
    <property type="match status" value="5"/>
</dbReference>
<dbReference type="Proteomes" id="UP000194236">
    <property type="component" value="Unassembled WGS sequence"/>
</dbReference>
<dbReference type="GO" id="GO:0005886">
    <property type="term" value="C:plasma membrane"/>
    <property type="evidence" value="ECO:0007669"/>
    <property type="project" value="InterPro"/>
</dbReference>
<keyword evidence="5" id="KW-0130">Cell adhesion</keyword>
<dbReference type="InterPro" id="IPR020894">
    <property type="entry name" value="Cadherin_CS"/>
</dbReference>
<organism evidence="11 12">
    <name type="scientific">Euroglyphus maynei</name>
    <name type="common">Mayne's house dust mite</name>
    <dbReference type="NCBI Taxonomy" id="6958"/>
    <lineage>
        <taxon>Eukaryota</taxon>
        <taxon>Metazoa</taxon>
        <taxon>Ecdysozoa</taxon>
        <taxon>Arthropoda</taxon>
        <taxon>Chelicerata</taxon>
        <taxon>Arachnida</taxon>
        <taxon>Acari</taxon>
        <taxon>Acariformes</taxon>
        <taxon>Sarcoptiformes</taxon>
        <taxon>Astigmata</taxon>
        <taxon>Psoroptidia</taxon>
        <taxon>Analgoidea</taxon>
        <taxon>Pyroglyphidae</taxon>
        <taxon>Pyroglyphinae</taxon>
        <taxon>Euroglyphus</taxon>
    </lineage>
</organism>
<keyword evidence="12" id="KW-1185">Reference proteome</keyword>
<feature type="domain" description="Cadherin" evidence="10">
    <location>
        <begin position="912"/>
        <end position="1027"/>
    </location>
</feature>
<dbReference type="GO" id="GO:0009653">
    <property type="term" value="P:anatomical structure morphogenesis"/>
    <property type="evidence" value="ECO:0007669"/>
    <property type="project" value="UniProtKB-ARBA"/>
</dbReference>
<evidence type="ECO:0000256" key="8">
    <source>
        <dbReference type="ARBA" id="ARBA00023180"/>
    </source>
</evidence>
<comment type="subcellular location">
    <subcellularLocation>
        <location evidence="1">Membrane</location>
    </subcellularLocation>
</comment>
<evidence type="ECO:0000256" key="2">
    <source>
        <dbReference type="ARBA" id="ARBA00022692"/>
    </source>
</evidence>
<feature type="domain" description="Cadherin" evidence="10">
    <location>
        <begin position="9"/>
        <end position="61"/>
    </location>
</feature>
<keyword evidence="2" id="KW-0812">Transmembrane</keyword>
<dbReference type="FunFam" id="2.60.40.60:FF:000116">
    <property type="entry name" value="Dachsous cadherin-related 2"/>
    <property type="match status" value="1"/>
</dbReference>
<evidence type="ECO:0000256" key="5">
    <source>
        <dbReference type="ARBA" id="ARBA00022889"/>
    </source>
</evidence>
<accession>A0A1Y3B4N0</accession>
<keyword evidence="6" id="KW-1133">Transmembrane helix</keyword>
<dbReference type="InterPro" id="IPR015919">
    <property type="entry name" value="Cadherin-like_sf"/>
</dbReference>
<evidence type="ECO:0000256" key="3">
    <source>
        <dbReference type="ARBA" id="ARBA00022737"/>
    </source>
</evidence>
<feature type="domain" description="Cadherin" evidence="10">
    <location>
        <begin position="414"/>
        <end position="492"/>
    </location>
</feature>